<comment type="caution">
    <text evidence="4">The sequence shown here is derived from an EMBL/GenBank/DDBJ whole genome shotgun (WGS) entry which is preliminary data.</text>
</comment>
<gene>
    <name evidence="4" type="ORF">AYI68_g2927</name>
</gene>
<sequence>MENLDDVSPERRAAVIESVRAVLSKEVSEYCTDSDVWRFSVARQLSVVIFLSFFIPLLHIAFSYHFFQFVLNQEKAKEMIESWYKWRIDDKVDQFVIPEPDNSLPIPYPIRGFESFADSNLTAGKNIPDSMMTMNSLFGGGCWHKVDRSGNPIYIDRLGYYDVKGIPKKITIEELLENHYLLQEFCRRSIMTSCSKTAGKEISKQTVIFDLSGVGLGMLHRPALNMLSEMLKNDQLYFPESMIHTFFINVPTVFVTLWAVVKVWLDSRVLSKITIAGKNYKETLLKYIDADNLPVMYGGNCTCSHMPGGCVPSPPKHNFVDLPREAYSTFSNKATLDPQNPSLSTTFTPPQRDSTPKVVEKSGWFGSKKSVAEDSEDRYVLVYFSTGSGRGIVFKSVWKPAPTSGADPVVVYNEHLFESQRSPSIVEIKLPGNLPSGELSITFRLPRDDEGACVLPSPEDSKKPVNLEYDIMMESIALKKFGLPPVNRKI</sequence>
<feature type="transmembrane region" description="Helical" evidence="2">
    <location>
        <begin position="45"/>
        <end position="67"/>
    </location>
</feature>
<evidence type="ECO:0000313" key="5">
    <source>
        <dbReference type="Proteomes" id="UP000187455"/>
    </source>
</evidence>
<dbReference type="CDD" id="cd00170">
    <property type="entry name" value="SEC14"/>
    <property type="match status" value="1"/>
</dbReference>
<dbReference type="Proteomes" id="UP000187455">
    <property type="component" value="Unassembled WGS sequence"/>
</dbReference>
<dbReference type="PROSITE" id="PS50191">
    <property type="entry name" value="CRAL_TRIO"/>
    <property type="match status" value="1"/>
</dbReference>
<organism evidence="4 5">
    <name type="scientific">Smittium mucronatum</name>
    <dbReference type="NCBI Taxonomy" id="133383"/>
    <lineage>
        <taxon>Eukaryota</taxon>
        <taxon>Fungi</taxon>
        <taxon>Fungi incertae sedis</taxon>
        <taxon>Zoopagomycota</taxon>
        <taxon>Kickxellomycotina</taxon>
        <taxon>Harpellomycetes</taxon>
        <taxon>Harpellales</taxon>
        <taxon>Legeriomycetaceae</taxon>
        <taxon>Smittium</taxon>
    </lineage>
</organism>
<name>A0A1R0H1E6_9FUNG</name>
<dbReference type="InterPro" id="IPR036865">
    <property type="entry name" value="CRAL-TRIO_dom_sf"/>
</dbReference>
<keyword evidence="5" id="KW-1185">Reference proteome</keyword>
<evidence type="ECO:0000256" key="1">
    <source>
        <dbReference type="SAM" id="MobiDB-lite"/>
    </source>
</evidence>
<dbReference type="InterPro" id="IPR051026">
    <property type="entry name" value="PI/PC_transfer"/>
</dbReference>
<evidence type="ECO:0000259" key="3">
    <source>
        <dbReference type="PROSITE" id="PS50191"/>
    </source>
</evidence>
<keyword evidence="2" id="KW-0812">Transmembrane</keyword>
<dbReference type="AlphaFoldDB" id="A0A1R0H1E6"/>
<dbReference type="STRING" id="133383.A0A1R0H1E6"/>
<evidence type="ECO:0000256" key="2">
    <source>
        <dbReference type="SAM" id="Phobius"/>
    </source>
</evidence>
<evidence type="ECO:0000313" key="4">
    <source>
        <dbReference type="EMBL" id="OLY82944.1"/>
    </source>
</evidence>
<feature type="region of interest" description="Disordered" evidence="1">
    <location>
        <begin position="339"/>
        <end position="358"/>
    </location>
</feature>
<accession>A0A1R0H1E6</accession>
<dbReference type="InterPro" id="IPR001251">
    <property type="entry name" value="CRAL-TRIO_dom"/>
</dbReference>
<feature type="compositionally biased region" description="Polar residues" evidence="1">
    <location>
        <begin position="339"/>
        <end position="353"/>
    </location>
</feature>
<protein>
    <submittedName>
        <fullName evidence="4">Phosphatidylinositol/phosphatidylcholine transfer protein SFH11</fullName>
    </submittedName>
</protein>
<dbReference type="Gene3D" id="3.40.525.10">
    <property type="entry name" value="CRAL-TRIO lipid binding domain"/>
    <property type="match status" value="1"/>
</dbReference>
<dbReference type="PANTHER" id="PTHR45657:SF1">
    <property type="entry name" value="CRAL-TRIO DOMAIN-CONTAINING PROTEIN YKL091C-RELATED"/>
    <property type="match status" value="1"/>
</dbReference>
<reference evidence="4 5" key="1">
    <citation type="journal article" date="2016" name="Mol. Biol. Evol.">
        <title>Genome-Wide Survey of Gut Fungi (Harpellales) Reveals the First Horizontally Transferred Ubiquitin Gene from a Mosquito Host.</title>
        <authorList>
            <person name="Wang Y."/>
            <person name="White M.M."/>
            <person name="Kvist S."/>
            <person name="Moncalvo J.M."/>
        </authorList>
    </citation>
    <scope>NUCLEOTIDE SEQUENCE [LARGE SCALE GENOMIC DNA]</scope>
    <source>
        <strain evidence="4 5">ALG-7-W6</strain>
    </source>
</reference>
<dbReference type="Pfam" id="PF00650">
    <property type="entry name" value="CRAL_TRIO"/>
    <property type="match status" value="1"/>
</dbReference>
<keyword evidence="2" id="KW-1133">Transmembrane helix</keyword>
<dbReference type="PANTHER" id="PTHR45657">
    <property type="entry name" value="CRAL-TRIO DOMAIN-CONTAINING PROTEIN YKL091C-RELATED"/>
    <property type="match status" value="1"/>
</dbReference>
<feature type="domain" description="CRAL-TRIO" evidence="3">
    <location>
        <begin position="137"/>
        <end position="305"/>
    </location>
</feature>
<dbReference type="EMBL" id="LSSL01001163">
    <property type="protein sequence ID" value="OLY82944.1"/>
    <property type="molecule type" value="Genomic_DNA"/>
</dbReference>
<dbReference type="SUPFAM" id="SSF52087">
    <property type="entry name" value="CRAL/TRIO domain"/>
    <property type="match status" value="1"/>
</dbReference>
<proteinExistence type="predicted"/>
<keyword evidence="2" id="KW-0472">Membrane</keyword>
<dbReference type="SMART" id="SM00516">
    <property type="entry name" value="SEC14"/>
    <property type="match status" value="1"/>
</dbReference>
<dbReference type="OrthoDB" id="1434354at2759"/>